<evidence type="ECO:0000256" key="1">
    <source>
        <dbReference type="SAM" id="Phobius"/>
    </source>
</evidence>
<comment type="caution">
    <text evidence="2">The sequence shown here is derived from an EMBL/GenBank/DDBJ whole genome shotgun (WGS) entry which is preliminary data.</text>
</comment>
<keyword evidence="1" id="KW-0812">Transmembrane</keyword>
<protein>
    <submittedName>
        <fullName evidence="2">Uncharacterized protein</fullName>
    </submittedName>
</protein>
<keyword evidence="3" id="KW-1185">Reference proteome</keyword>
<gene>
    <name evidence="2" type="ORF">T03_18156</name>
</gene>
<reference evidence="2 3" key="1">
    <citation type="submission" date="2015-01" db="EMBL/GenBank/DDBJ databases">
        <title>Evolution of Trichinella species and genotypes.</title>
        <authorList>
            <person name="Korhonen P.K."/>
            <person name="Edoardo P."/>
            <person name="Giuseppe L.R."/>
            <person name="Gasser R.B."/>
        </authorList>
    </citation>
    <scope>NUCLEOTIDE SEQUENCE [LARGE SCALE GENOMIC DNA]</scope>
    <source>
        <strain evidence="2">ISS120</strain>
    </source>
</reference>
<proteinExistence type="predicted"/>
<dbReference type="EMBL" id="JYDI01003434">
    <property type="protein sequence ID" value="KRY21941.1"/>
    <property type="molecule type" value="Genomic_DNA"/>
</dbReference>
<feature type="transmembrane region" description="Helical" evidence="1">
    <location>
        <begin position="6"/>
        <end position="25"/>
    </location>
</feature>
<accession>A0A0V1AAU9</accession>
<dbReference type="Proteomes" id="UP000054653">
    <property type="component" value="Unassembled WGS sequence"/>
</dbReference>
<organism evidence="2 3">
    <name type="scientific">Trichinella britovi</name>
    <name type="common">Parasitic roundworm</name>
    <dbReference type="NCBI Taxonomy" id="45882"/>
    <lineage>
        <taxon>Eukaryota</taxon>
        <taxon>Metazoa</taxon>
        <taxon>Ecdysozoa</taxon>
        <taxon>Nematoda</taxon>
        <taxon>Enoplea</taxon>
        <taxon>Dorylaimia</taxon>
        <taxon>Trichinellida</taxon>
        <taxon>Trichinellidae</taxon>
        <taxon>Trichinella</taxon>
    </lineage>
</organism>
<evidence type="ECO:0000313" key="2">
    <source>
        <dbReference type="EMBL" id="KRY21941.1"/>
    </source>
</evidence>
<keyword evidence="1" id="KW-0472">Membrane</keyword>
<dbReference type="AlphaFoldDB" id="A0A0V1AAU9"/>
<sequence length="45" mass="4848">MQCPQMNVLTGFYCIFNIILVLFGAKQSAKGGVGNYSTMNLVACT</sequence>
<keyword evidence="1" id="KW-1133">Transmembrane helix</keyword>
<evidence type="ECO:0000313" key="3">
    <source>
        <dbReference type="Proteomes" id="UP000054653"/>
    </source>
</evidence>
<name>A0A0V1AAU9_TRIBR</name>